<comment type="caution">
    <text evidence="10">The sequence shown here is derived from an EMBL/GenBank/DDBJ whole genome shotgun (WGS) entry which is preliminary data.</text>
</comment>
<feature type="binding site" evidence="5">
    <location>
        <begin position="361"/>
        <end position="362"/>
    </location>
    <ligand>
        <name>substrate</name>
    </ligand>
</feature>
<dbReference type="GO" id="GO:0005975">
    <property type="term" value="P:carbohydrate metabolic process"/>
    <property type="evidence" value="ECO:0007669"/>
    <property type="project" value="InterPro"/>
</dbReference>
<feature type="active site" description="Proton donor" evidence="4">
    <location>
        <position position="488"/>
    </location>
</feature>
<dbReference type="PIRSF" id="PIRSF036289">
    <property type="entry name" value="Glycosyl_hydrolase_malt_phosph"/>
    <property type="match status" value="1"/>
</dbReference>
<gene>
    <name evidence="10" type="ORF">AQJ11_08845</name>
</gene>
<feature type="compositionally biased region" description="Gly residues" evidence="6">
    <location>
        <begin position="780"/>
        <end position="791"/>
    </location>
</feature>
<dbReference type="GO" id="GO:0004553">
    <property type="term" value="F:hydrolase activity, hydrolyzing O-glycosyl compounds"/>
    <property type="evidence" value="ECO:0007669"/>
    <property type="project" value="TreeGrafter"/>
</dbReference>
<feature type="domain" description="Glycoside hydrolase family 65 central catalytic" evidence="7">
    <location>
        <begin position="327"/>
        <end position="684"/>
    </location>
</feature>
<dbReference type="InterPro" id="IPR005196">
    <property type="entry name" value="Glyco_hydro_65_N"/>
</dbReference>
<keyword evidence="3" id="KW-0326">Glycosidase</keyword>
<dbReference type="GO" id="GO:0030246">
    <property type="term" value="F:carbohydrate binding"/>
    <property type="evidence" value="ECO:0007669"/>
    <property type="project" value="InterPro"/>
</dbReference>
<dbReference type="Gene3D" id="2.60.420.10">
    <property type="entry name" value="Maltose phosphorylase, domain 3"/>
    <property type="match status" value="1"/>
</dbReference>
<evidence type="ECO:0000256" key="2">
    <source>
        <dbReference type="ARBA" id="ARBA00022801"/>
    </source>
</evidence>
<dbReference type="Gene3D" id="2.70.98.40">
    <property type="entry name" value="Glycoside hydrolase, family 65, N-terminal domain"/>
    <property type="match status" value="1"/>
</dbReference>
<evidence type="ECO:0000256" key="3">
    <source>
        <dbReference type="ARBA" id="ARBA00023295"/>
    </source>
</evidence>
<dbReference type="SUPFAM" id="SSF48208">
    <property type="entry name" value="Six-hairpin glycosidases"/>
    <property type="match status" value="1"/>
</dbReference>
<evidence type="ECO:0000256" key="1">
    <source>
        <dbReference type="ARBA" id="ARBA00006768"/>
    </source>
</evidence>
<sequence>MITDRSYGVEPWTVRETALDLDVLAQSESVFALSNGHVGWRGNLDEGEPHGLPGSYLNGVHEVHPLPYAEAGYGYPESGQTVINVTNGKIIRLLVDDEPFDLRYGRLVAHERVLDLRRGVLERTCEWTSPAGSTVRVRSTRLVSLTQRAVAAVAYEVEAVGSRSRVVIQSELVANESLPDPDGDPRAAKALKSPLEQEDGFASGNRLRLVHRTRRSGLRVAVAADHVVTGPERTTSRSESGIDVARLTVTSVLEPGQTLRMEKLVAHGWSGTRSLPAMADQVDAALAAAGHDGWQGLLDDQRACLDDFWARADVEVEGDEEIQQAVRFALFHVLQAGARAEQRAIPAKGLTGSGYDGHAFWDTEMFVLPVLTHTAPAAVAEALRWRYNTLDEARERAAQLGLAGAAFPWRTIAGPEGSAYWPAGTAAFHVNAGIADAVIRYVEATGDTAFERETGVELLVETARLWRSLGHHDTHGVFHLDGVTGPDEYSAVADDNTYTNLMARRNLRAAADAVERHPDQARRLGVDEEESAAWRDAADSMHIPYNAELRVHEQHAGFTRYQRWDFEGTRPDQYPLLLHFPYFDLYRKQVVKQADLVLAMYTCADYFEQERDEEQIARNFAYYEPLTVRDSSLSACCQAVIAAQTGHLDLAYAYTAEAALMDLQDLEHNTRDGLHIASLAGTWMALVAGFGGMRHDGDRLRFAPRLPERLRRIAFTIQFRGRRLRVDIGADKVTYALLDGPPLTLRHHGEPLTVGADDPAVRAVPPAPRRPTPQQPVHRGPGGGEGGAFGG</sequence>
<evidence type="ECO:0000259" key="8">
    <source>
        <dbReference type="Pfam" id="PF03633"/>
    </source>
</evidence>
<dbReference type="InterPro" id="IPR012341">
    <property type="entry name" value="6hp_glycosidase-like_sf"/>
</dbReference>
<feature type="region of interest" description="Disordered" evidence="6">
    <location>
        <begin position="748"/>
        <end position="791"/>
    </location>
</feature>
<dbReference type="FunFam" id="2.70.98.40:FF:000001">
    <property type="entry name" value="Family 65 glycosyl hydrolase"/>
    <property type="match status" value="1"/>
</dbReference>
<dbReference type="Pfam" id="PF03632">
    <property type="entry name" value="Glyco_hydro_65m"/>
    <property type="match status" value="1"/>
</dbReference>
<proteinExistence type="inferred from homology"/>
<protein>
    <submittedName>
        <fullName evidence="10">Glycosyl hydrolase</fullName>
    </submittedName>
</protein>
<dbReference type="Pfam" id="PF03633">
    <property type="entry name" value="Glyco_hydro_65C"/>
    <property type="match status" value="1"/>
</dbReference>
<keyword evidence="2 10" id="KW-0378">Hydrolase</keyword>
<evidence type="ECO:0000256" key="4">
    <source>
        <dbReference type="PIRSR" id="PIRSR036289-50"/>
    </source>
</evidence>
<keyword evidence="11" id="KW-1185">Reference proteome</keyword>
<dbReference type="SUPFAM" id="SSF74650">
    <property type="entry name" value="Galactose mutarotase-like"/>
    <property type="match status" value="1"/>
</dbReference>
<reference evidence="10 11" key="1">
    <citation type="submission" date="2015-10" db="EMBL/GenBank/DDBJ databases">
        <title>Draft genome sequence of Streptomyces corchorusii DSM 40340, type strain for the species Streptomyces corchorusii.</title>
        <authorList>
            <person name="Ruckert C."/>
            <person name="Winkler A."/>
            <person name="Kalinowski J."/>
            <person name="Kampfer P."/>
            <person name="Glaeser S."/>
        </authorList>
    </citation>
    <scope>NUCLEOTIDE SEQUENCE [LARGE SCALE GENOMIC DNA]</scope>
    <source>
        <strain evidence="10 11">DSM 40340</strain>
    </source>
</reference>
<organism evidence="10 11">
    <name type="scientific">Streptomyces corchorusii</name>
    <name type="common">Streptomyces chibaensis</name>
    <dbReference type="NCBI Taxonomy" id="1903"/>
    <lineage>
        <taxon>Bacteria</taxon>
        <taxon>Bacillati</taxon>
        <taxon>Actinomycetota</taxon>
        <taxon>Actinomycetes</taxon>
        <taxon>Kitasatosporales</taxon>
        <taxon>Streptomycetaceae</taxon>
        <taxon>Streptomyces</taxon>
    </lineage>
</organism>
<feature type="binding site" evidence="5">
    <location>
        <begin position="592"/>
        <end position="593"/>
    </location>
    <ligand>
        <name>substrate</name>
    </ligand>
</feature>
<dbReference type="Proteomes" id="UP000053398">
    <property type="component" value="Unassembled WGS sequence"/>
</dbReference>
<dbReference type="InterPro" id="IPR008928">
    <property type="entry name" value="6-hairpin_glycosidase_sf"/>
</dbReference>
<dbReference type="FunFam" id="1.50.10.10:FF:000029">
    <property type="entry name" value="Family 65 glycosyl hydrolase"/>
    <property type="match status" value="1"/>
</dbReference>
<dbReference type="InterPro" id="IPR005195">
    <property type="entry name" value="Glyco_hydro_65_M"/>
</dbReference>
<dbReference type="InterPro" id="IPR017045">
    <property type="entry name" value="Malt_Pase/Glycosyl_Hdrlase"/>
</dbReference>
<dbReference type="EMBL" id="LMWP01000007">
    <property type="protein sequence ID" value="KUN31217.1"/>
    <property type="molecule type" value="Genomic_DNA"/>
</dbReference>
<dbReference type="AlphaFoldDB" id="A0A101QJV7"/>
<dbReference type="GO" id="GO:0016757">
    <property type="term" value="F:glycosyltransferase activity"/>
    <property type="evidence" value="ECO:0007669"/>
    <property type="project" value="UniProtKB-ARBA"/>
</dbReference>
<evidence type="ECO:0000256" key="6">
    <source>
        <dbReference type="SAM" id="MobiDB-lite"/>
    </source>
</evidence>
<dbReference type="PANTHER" id="PTHR11051:SF13">
    <property type="entry name" value="GLYCOSYL TRANSFERASE"/>
    <property type="match status" value="1"/>
</dbReference>
<dbReference type="InterPro" id="IPR011013">
    <property type="entry name" value="Gal_mutarotase_sf_dom"/>
</dbReference>
<feature type="compositionally biased region" description="Pro residues" evidence="6">
    <location>
        <begin position="765"/>
        <end position="774"/>
    </location>
</feature>
<accession>A0A101QJV7</accession>
<evidence type="ECO:0000259" key="7">
    <source>
        <dbReference type="Pfam" id="PF03632"/>
    </source>
</evidence>
<dbReference type="Pfam" id="PF03636">
    <property type="entry name" value="Glyco_hydro_65N"/>
    <property type="match status" value="1"/>
</dbReference>
<dbReference type="RefSeq" id="WP_059262491.1">
    <property type="nucleotide sequence ID" value="NZ_KQ948353.1"/>
</dbReference>
<dbReference type="Gene3D" id="1.50.10.10">
    <property type="match status" value="1"/>
</dbReference>
<dbReference type="InterPro" id="IPR005194">
    <property type="entry name" value="Glyco_hydro_65_C"/>
</dbReference>
<name>A0A101QJV7_STRCK</name>
<comment type="similarity">
    <text evidence="1">Belongs to the glycosyl hydrolase 65 family.</text>
</comment>
<evidence type="ECO:0000313" key="10">
    <source>
        <dbReference type="EMBL" id="KUN31217.1"/>
    </source>
</evidence>
<evidence type="ECO:0000256" key="5">
    <source>
        <dbReference type="PIRSR" id="PIRSR036289-51"/>
    </source>
</evidence>
<dbReference type="InterPro" id="IPR037018">
    <property type="entry name" value="GH65_N"/>
</dbReference>
<feature type="domain" description="Glycoside hydrolase family 65 C-terminal" evidence="8">
    <location>
        <begin position="693"/>
        <end position="754"/>
    </location>
</feature>
<evidence type="ECO:0000313" key="11">
    <source>
        <dbReference type="Proteomes" id="UP000053398"/>
    </source>
</evidence>
<dbReference type="PANTHER" id="PTHR11051">
    <property type="entry name" value="GLYCOSYL HYDROLASE-RELATED"/>
    <property type="match status" value="1"/>
</dbReference>
<feature type="domain" description="Glycoside hydrolase family 65 N-terminal" evidence="9">
    <location>
        <begin position="16"/>
        <end position="270"/>
    </location>
</feature>
<evidence type="ECO:0000259" key="9">
    <source>
        <dbReference type="Pfam" id="PF03636"/>
    </source>
</evidence>